<evidence type="ECO:0000256" key="6">
    <source>
        <dbReference type="ARBA" id="ARBA00034617"/>
    </source>
</evidence>
<dbReference type="InterPro" id="IPR011545">
    <property type="entry name" value="DEAD/DEAH_box_helicase_dom"/>
</dbReference>
<evidence type="ECO:0000256" key="3">
    <source>
        <dbReference type="ARBA" id="ARBA00022801"/>
    </source>
</evidence>
<dbReference type="SUPFAM" id="SSF52540">
    <property type="entry name" value="P-loop containing nucleoside triphosphate hydrolases"/>
    <property type="match status" value="1"/>
</dbReference>
<comment type="caution">
    <text evidence="11">The sequence shown here is derived from an EMBL/GenBank/DDBJ whole genome shotgun (WGS) entry which is preliminary data.</text>
</comment>
<dbReference type="Gene3D" id="3.40.50.300">
    <property type="entry name" value="P-loop containing nucleotide triphosphate hydrolases"/>
    <property type="match status" value="2"/>
</dbReference>
<evidence type="ECO:0000259" key="9">
    <source>
        <dbReference type="PROSITE" id="PS51192"/>
    </source>
</evidence>
<dbReference type="GO" id="GO:0043138">
    <property type="term" value="F:3'-5' DNA helicase activity"/>
    <property type="evidence" value="ECO:0007669"/>
    <property type="project" value="UniProtKB-EC"/>
</dbReference>
<keyword evidence="4" id="KW-0347">Helicase</keyword>
<dbReference type="Proteomes" id="UP001321760">
    <property type="component" value="Unassembled WGS sequence"/>
</dbReference>
<feature type="domain" description="Helicase ATP-binding" evidence="9">
    <location>
        <begin position="68"/>
        <end position="251"/>
    </location>
</feature>
<proteinExistence type="inferred from homology"/>
<evidence type="ECO:0000313" key="12">
    <source>
        <dbReference type="Proteomes" id="UP001321760"/>
    </source>
</evidence>
<comment type="similarity">
    <text evidence="1">Belongs to the helicase family. RecQ subfamily.</text>
</comment>
<dbReference type="Pfam" id="PF00270">
    <property type="entry name" value="DEAD"/>
    <property type="match status" value="1"/>
</dbReference>
<dbReference type="GO" id="GO:0005737">
    <property type="term" value="C:cytoplasm"/>
    <property type="evidence" value="ECO:0007669"/>
    <property type="project" value="TreeGrafter"/>
</dbReference>
<dbReference type="GO" id="GO:0009378">
    <property type="term" value="F:four-way junction helicase activity"/>
    <property type="evidence" value="ECO:0007669"/>
    <property type="project" value="TreeGrafter"/>
</dbReference>
<dbReference type="GO" id="GO:0005694">
    <property type="term" value="C:chromosome"/>
    <property type="evidence" value="ECO:0007669"/>
    <property type="project" value="TreeGrafter"/>
</dbReference>
<evidence type="ECO:0000313" key="11">
    <source>
        <dbReference type="EMBL" id="KAK4447145.1"/>
    </source>
</evidence>
<keyword evidence="12" id="KW-1185">Reference proteome</keyword>
<dbReference type="GO" id="GO:0003676">
    <property type="term" value="F:nucleic acid binding"/>
    <property type="evidence" value="ECO:0007669"/>
    <property type="project" value="InterPro"/>
</dbReference>
<dbReference type="GO" id="GO:0016787">
    <property type="term" value="F:hydrolase activity"/>
    <property type="evidence" value="ECO:0007669"/>
    <property type="project" value="UniProtKB-KW"/>
</dbReference>
<dbReference type="AlphaFoldDB" id="A0AAV9GFD1"/>
<dbReference type="SMART" id="SM00487">
    <property type="entry name" value="DEXDc"/>
    <property type="match status" value="1"/>
</dbReference>
<gene>
    <name evidence="11" type="ORF">QBC34DRAFT_330586</name>
</gene>
<dbReference type="NCBIfam" id="TIGR00614">
    <property type="entry name" value="recQ_fam"/>
    <property type="match status" value="1"/>
</dbReference>
<dbReference type="Pfam" id="PF00271">
    <property type="entry name" value="Helicase_C"/>
    <property type="match status" value="1"/>
</dbReference>
<evidence type="ECO:0000256" key="4">
    <source>
        <dbReference type="ARBA" id="ARBA00022806"/>
    </source>
</evidence>
<protein>
    <recommendedName>
        <fullName evidence="7">DNA 3'-5' helicase</fullName>
        <ecNumber evidence="7">5.6.2.4</ecNumber>
    </recommendedName>
</protein>
<dbReference type="InterPro" id="IPR004589">
    <property type="entry name" value="DNA_helicase_ATP-dep_RecQ"/>
</dbReference>
<comment type="catalytic activity">
    <reaction evidence="6">
        <text>Couples ATP hydrolysis with the unwinding of duplex DNA by translocating in the 3'-5' direction.</text>
        <dbReference type="EC" id="5.6.2.4"/>
    </reaction>
</comment>
<keyword evidence="5" id="KW-0067">ATP-binding</keyword>
<dbReference type="InterPro" id="IPR014001">
    <property type="entry name" value="Helicase_ATP-bd"/>
</dbReference>
<accession>A0AAV9GFD1</accession>
<dbReference type="InterPro" id="IPR036388">
    <property type="entry name" value="WH-like_DNA-bd_sf"/>
</dbReference>
<dbReference type="GO" id="GO:0000724">
    <property type="term" value="P:double-strand break repair via homologous recombination"/>
    <property type="evidence" value="ECO:0007669"/>
    <property type="project" value="TreeGrafter"/>
</dbReference>
<keyword evidence="3 11" id="KW-0378">Hydrolase</keyword>
<evidence type="ECO:0000256" key="7">
    <source>
        <dbReference type="ARBA" id="ARBA00034808"/>
    </source>
</evidence>
<dbReference type="PANTHER" id="PTHR13710">
    <property type="entry name" value="DNA HELICASE RECQ FAMILY MEMBER"/>
    <property type="match status" value="1"/>
</dbReference>
<dbReference type="CDD" id="cd17920">
    <property type="entry name" value="DEXHc_RecQ"/>
    <property type="match status" value="1"/>
</dbReference>
<feature type="domain" description="Helicase C-terminal" evidence="10">
    <location>
        <begin position="294"/>
        <end position="447"/>
    </location>
</feature>
<dbReference type="EC" id="5.6.2.4" evidence="7"/>
<dbReference type="PROSITE" id="PS51194">
    <property type="entry name" value="HELICASE_CTER"/>
    <property type="match status" value="1"/>
</dbReference>
<dbReference type="PROSITE" id="PS51192">
    <property type="entry name" value="HELICASE_ATP_BIND_1"/>
    <property type="match status" value="1"/>
</dbReference>
<evidence type="ECO:0000259" key="10">
    <source>
        <dbReference type="PROSITE" id="PS51194"/>
    </source>
</evidence>
<dbReference type="PANTHER" id="PTHR13710:SF120">
    <property type="entry name" value="BIFUNCTIONAL 3'-5' EXONUCLEASE_ATP-DEPENDENT HELICASE WRN"/>
    <property type="match status" value="1"/>
</dbReference>
<reference evidence="11" key="2">
    <citation type="submission" date="2023-05" db="EMBL/GenBank/DDBJ databases">
        <authorList>
            <consortium name="Lawrence Berkeley National Laboratory"/>
            <person name="Steindorff A."/>
            <person name="Hensen N."/>
            <person name="Bonometti L."/>
            <person name="Westerberg I."/>
            <person name="Brannstrom I.O."/>
            <person name="Guillou S."/>
            <person name="Cros-Aarteil S."/>
            <person name="Calhoun S."/>
            <person name="Haridas S."/>
            <person name="Kuo A."/>
            <person name="Mondo S."/>
            <person name="Pangilinan J."/>
            <person name="Riley R."/>
            <person name="Labutti K."/>
            <person name="Andreopoulos B."/>
            <person name="Lipzen A."/>
            <person name="Chen C."/>
            <person name="Yanf M."/>
            <person name="Daum C."/>
            <person name="Ng V."/>
            <person name="Clum A."/>
            <person name="Ohm R."/>
            <person name="Martin F."/>
            <person name="Silar P."/>
            <person name="Natvig D."/>
            <person name="Lalanne C."/>
            <person name="Gautier V."/>
            <person name="Ament-Velasquez S.L."/>
            <person name="Kruys A."/>
            <person name="Hutchinson M.I."/>
            <person name="Powell A.J."/>
            <person name="Barry K."/>
            <person name="Miller A.N."/>
            <person name="Grigoriev I.V."/>
            <person name="Debuchy R."/>
            <person name="Gladieux P."/>
            <person name="Thoren M.H."/>
            <person name="Johannesson H."/>
        </authorList>
    </citation>
    <scope>NUCLEOTIDE SEQUENCE</scope>
    <source>
        <strain evidence="11">PSN243</strain>
    </source>
</reference>
<dbReference type="GO" id="GO:0005634">
    <property type="term" value="C:nucleus"/>
    <property type="evidence" value="ECO:0007669"/>
    <property type="project" value="TreeGrafter"/>
</dbReference>
<keyword evidence="2" id="KW-0547">Nucleotide-binding</keyword>
<dbReference type="Gene3D" id="1.10.10.10">
    <property type="entry name" value="Winged helix-like DNA-binding domain superfamily/Winged helix DNA-binding domain"/>
    <property type="match status" value="1"/>
</dbReference>
<dbReference type="EMBL" id="MU865952">
    <property type="protein sequence ID" value="KAK4447145.1"/>
    <property type="molecule type" value="Genomic_DNA"/>
</dbReference>
<feature type="region of interest" description="Disordered" evidence="8">
    <location>
        <begin position="17"/>
        <end position="42"/>
    </location>
</feature>
<dbReference type="SMART" id="SM00490">
    <property type="entry name" value="HELICc"/>
    <property type="match status" value="1"/>
</dbReference>
<name>A0AAV9GFD1_9PEZI</name>
<sequence>MDEFDLDDDVFAGLDEADLEALEQERPAKRQKSSHPAKPNPQHLVLAQRLLTEKFGYTAFRHEQAGAIQSILGGNNALAIFPTGAGKSLCYQIPAIAFPELDRAEDRAPENAGLTIVVSPLIALMKDQVDALQRRGISADSIDSTKTWDQQKEIYAKIRNSQLRILYCAPERLNNEGFVVSIRDVPGGIRLLAVDEAHCVSEWGHSFRPDYLKVARFVDEIKAERVICLTATATPQVAKDICKAFKIDDSCVHKTSPYRPNLELHAKTIEAPGPADHVIGALFGDEMRTESDNRFEELFRFLRANPGSTLVYVGLQQQAELHADVLCKQGFKAAAFHGGMKTEVKAQIQEDFMASRIQIICATIAFGMGIDKPDIRNIVHWDLSNTVEEYSQQIGRAGRDGKPSRCMFYLAPSAFYLREVFARGDLPSSSSLTALFKNILSQARGLAVGDVFKVSHWHQGREYDIRDSPLSVIYATLELRFGLFRATTPEYSSYKFEASKSYFPVIKGDNAPEAKAILAHAVKKAKWHDMDVNAACRATGLNRMNIVGKLNKLHELGHIKLVTKGIEHRYVIKKKLPASDAEINEVVDKLYSDLVNREKDAVNRGRAVMDLITAPKCFALQLAEHFGMGLPGGKLKCGHCTYCLTGIQVKPPRRPLSHTTAASIQRVLNATPIRDDPRMLARVAFGIRSPRISQLKLDKLPVFRSLAHHDFEALLREFTKVCN</sequence>
<evidence type="ECO:0000256" key="8">
    <source>
        <dbReference type="SAM" id="MobiDB-lite"/>
    </source>
</evidence>
<reference evidence="11" key="1">
    <citation type="journal article" date="2023" name="Mol. Phylogenet. Evol.">
        <title>Genome-scale phylogeny and comparative genomics of the fungal order Sordariales.</title>
        <authorList>
            <person name="Hensen N."/>
            <person name="Bonometti L."/>
            <person name="Westerberg I."/>
            <person name="Brannstrom I.O."/>
            <person name="Guillou S."/>
            <person name="Cros-Aarteil S."/>
            <person name="Calhoun S."/>
            <person name="Haridas S."/>
            <person name="Kuo A."/>
            <person name="Mondo S."/>
            <person name="Pangilinan J."/>
            <person name="Riley R."/>
            <person name="LaButti K."/>
            <person name="Andreopoulos B."/>
            <person name="Lipzen A."/>
            <person name="Chen C."/>
            <person name="Yan M."/>
            <person name="Daum C."/>
            <person name="Ng V."/>
            <person name="Clum A."/>
            <person name="Steindorff A."/>
            <person name="Ohm R.A."/>
            <person name="Martin F."/>
            <person name="Silar P."/>
            <person name="Natvig D.O."/>
            <person name="Lalanne C."/>
            <person name="Gautier V."/>
            <person name="Ament-Velasquez S.L."/>
            <person name="Kruys A."/>
            <person name="Hutchinson M.I."/>
            <person name="Powell A.J."/>
            <person name="Barry K."/>
            <person name="Miller A.N."/>
            <person name="Grigoriev I.V."/>
            <person name="Debuchy R."/>
            <person name="Gladieux P."/>
            <person name="Hiltunen Thoren M."/>
            <person name="Johannesson H."/>
        </authorList>
    </citation>
    <scope>NUCLEOTIDE SEQUENCE</scope>
    <source>
        <strain evidence="11">PSN243</strain>
    </source>
</reference>
<evidence type="ECO:0000256" key="2">
    <source>
        <dbReference type="ARBA" id="ARBA00022741"/>
    </source>
</evidence>
<evidence type="ECO:0000256" key="5">
    <source>
        <dbReference type="ARBA" id="ARBA00022840"/>
    </source>
</evidence>
<organism evidence="11 12">
    <name type="scientific">Podospora aff. communis PSN243</name>
    <dbReference type="NCBI Taxonomy" id="3040156"/>
    <lineage>
        <taxon>Eukaryota</taxon>
        <taxon>Fungi</taxon>
        <taxon>Dikarya</taxon>
        <taxon>Ascomycota</taxon>
        <taxon>Pezizomycotina</taxon>
        <taxon>Sordariomycetes</taxon>
        <taxon>Sordariomycetidae</taxon>
        <taxon>Sordariales</taxon>
        <taxon>Podosporaceae</taxon>
        <taxon>Podospora</taxon>
    </lineage>
</organism>
<dbReference type="GO" id="GO:0005524">
    <property type="term" value="F:ATP binding"/>
    <property type="evidence" value="ECO:0007669"/>
    <property type="project" value="UniProtKB-KW"/>
</dbReference>
<dbReference type="InterPro" id="IPR001650">
    <property type="entry name" value="Helicase_C-like"/>
</dbReference>
<dbReference type="InterPro" id="IPR027417">
    <property type="entry name" value="P-loop_NTPase"/>
</dbReference>
<evidence type="ECO:0000256" key="1">
    <source>
        <dbReference type="ARBA" id="ARBA00005446"/>
    </source>
</evidence>